<gene>
    <name evidence="2" type="ORF">A3J78_00540</name>
</gene>
<dbReference type="PROSITE" id="PS51061">
    <property type="entry name" value="R3H"/>
    <property type="match status" value="1"/>
</dbReference>
<dbReference type="CDD" id="cd02414">
    <property type="entry name" value="KH-II_Jag"/>
    <property type="match status" value="1"/>
</dbReference>
<dbReference type="InterPro" id="IPR034079">
    <property type="entry name" value="R3H_KhpB"/>
</dbReference>
<dbReference type="Proteomes" id="UP000178758">
    <property type="component" value="Unassembled WGS sequence"/>
</dbReference>
<dbReference type="PANTHER" id="PTHR35800:SF1">
    <property type="entry name" value="RNA-BINDING PROTEIN KHPB"/>
    <property type="match status" value="1"/>
</dbReference>
<dbReference type="AlphaFoldDB" id="A0A1F5DEQ6"/>
<dbReference type="InterPro" id="IPR039247">
    <property type="entry name" value="KhpB"/>
</dbReference>
<name>A0A1F5DEQ6_9BACT</name>
<comment type="caution">
    <text evidence="2">The sequence shown here is derived from an EMBL/GenBank/DDBJ whole genome shotgun (WGS) entry which is preliminary data.</text>
</comment>
<dbReference type="Gene3D" id="3.30.1370.50">
    <property type="entry name" value="R3H-like domain"/>
    <property type="match status" value="1"/>
</dbReference>
<dbReference type="InterPro" id="IPR036867">
    <property type="entry name" value="R3H_dom_sf"/>
</dbReference>
<dbReference type="Pfam" id="PF13083">
    <property type="entry name" value="KH_KhpA-B"/>
    <property type="match status" value="1"/>
</dbReference>
<dbReference type="EMBL" id="MEZJ01000034">
    <property type="protein sequence ID" value="OGD53504.1"/>
    <property type="molecule type" value="Genomic_DNA"/>
</dbReference>
<dbReference type="InterPro" id="IPR038008">
    <property type="entry name" value="Jag_KH"/>
</dbReference>
<dbReference type="Gene3D" id="3.30.300.20">
    <property type="match status" value="1"/>
</dbReference>
<evidence type="ECO:0000313" key="3">
    <source>
        <dbReference type="Proteomes" id="UP000178758"/>
    </source>
</evidence>
<dbReference type="SUPFAM" id="SSF82708">
    <property type="entry name" value="R3H domain"/>
    <property type="match status" value="1"/>
</dbReference>
<dbReference type="InterPro" id="IPR015946">
    <property type="entry name" value="KH_dom-like_a/b"/>
</dbReference>
<feature type="domain" description="R3H" evidence="1">
    <location>
        <begin position="95"/>
        <end position="161"/>
    </location>
</feature>
<evidence type="ECO:0000313" key="2">
    <source>
        <dbReference type="EMBL" id="OGD53504.1"/>
    </source>
</evidence>
<dbReference type="CDD" id="cd02644">
    <property type="entry name" value="R3H_jag"/>
    <property type="match status" value="1"/>
</dbReference>
<dbReference type="SMART" id="SM00393">
    <property type="entry name" value="R3H"/>
    <property type="match status" value="1"/>
</dbReference>
<dbReference type="PANTHER" id="PTHR35800">
    <property type="entry name" value="PROTEIN JAG"/>
    <property type="match status" value="1"/>
</dbReference>
<sequence>MKTKKPPQNNNLKIIKDITKDLLEHLDIKSTKIAVLEDEAKITQINIDCNENHQAMLIGYRGETISSLQLIISLMAYKQTGEWQKLVVNIGQYRQQREESLKKLALNSAQKVKFSGEEVILPKLNAAERRIIHLTLADSLDVKTESIGEGSERTLVIKPKK</sequence>
<dbReference type="Pfam" id="PF01424">
    <property type="entry name" value="R3H"/>
    <property type="match status" value="1"/>
</dbReference>
<dbReference type="GO" id="GO:0003723">
    <property type="term" value="F:RNA binding"/>
    <property type="evidence" value="ECO:0007669"/>
    <property type="project" value="InterPro"/>
</dbReference>
<evidence type="ECO:0000259" key="1">
    <source>
        <dbReference type="PROSITE" id="PS51061"/>
    </source>
</evidence>
<reference evidence="2 3" key="1">
    <citation type="journal article" date="2016" name="Nat. Commun.">
        <title>Thousands of microbial genomes shed light on interconnected biogeochemical processes in an aquifer system.</title>
        <authorList>
            <person name="Anantharaman K."/>
            <person name="Brown C.T."/>
            <person name="Hug L.A."/>
            <person name="Sharon I."/>
            <person name="Castelle C.J."/>
            <person name="Probst A.J."/>
            <person name="Thomas B.C."/>
            <person name="Singh A."/>
            <person name="Wilkins M.J."/>
            <person name="Karaoz U."/>
            <person name="Brodie E.L."/>
            <person name="Williams K.H."/>
            <person name="Hubbard S.S."/>
            <person name="Banfield J.F."/>
        </authorList>
    </citation>
    <scope>NUCLEOTIDE SEQUENCE [LARGE SCALE GENOMIC DNA]</scope>
</reference>
<proteinExistence type="predicted"/>
<protein>
    <recommendedName>
        <fullName evidence="1">R3H domain-containing protein</fullName>
    </recommendedName>
</protein>
<dbReference type="InterPro" id="IPR001374">
    <property type="entry name" value="R3H_dom"/>
</dbReference>
<accession>A0A1F5DEQ6</accession>
<organism evidence="2 3">
    <name type="scientific">Candidatus Beckwithbacteria bacterium RBG_13_35_6</name>
    <dbReference type="NCBI Taxonomy" id="1797456"/>
    <lineage>
        <taxon>Bacteria</taxon>
        <taxon>Candidatus Beckwithiibacteriota</taxon>
    </lineage>
</organism>